<organism evidence="6 7">
    <name type="scientific">Phakopsora pachyrhizi</name>
    <name type="common">Asian soybean rust disease fungus</name>
    <dbReference type="NCBI Taxonomy" id="170000"/>
    <lineage>
        <taxon>Eukaryota</taxon>
        <taxon>Fungi</taxon>
        <taxon>Dikarya</taxon>
        <taxon>Basidiomycota</taxon>
        <taxon>Pucciniomycotina</taxon>
        <taxon>Pucciniomycetes</taxon>
        <taxon>Pucciniales</taxon>
        <taxon>Phakopsoraceae</taxon>
        <taxon>Phakopsora</taxon>
    </lineage>
</organism>
<sequence length="116" mass="12788">MRPVLSRAFRSAIKLYRRVNLYSVKNEGIPEILPFIREPTSFEIMVVGHIGLTIQRAASLSSFKVQDHALSSNALKIISDALEFQDAGCVALILEVIPCNKAKYLQDKASGLEGAK</sequence>
<comment type="caution">
    <text evidence="6">The sequence shown here is derived from an EMBL/GenBank/DDBJ whole genome shotgun (WGS) entry which is preliminary data.</text>
</comment>
<evidence type="ECO:0000256" key="3">
    <source>
        <dbReference type="ARBA" id="ARBA00012618"/>
    </source>
</evidence>
<dbReference type="GO" id="GO:0003864">
    <property type="term" value="F:3-methyl-2-oxobutanoate hydroxymethyltransferase activity"/>
    <property type="evidence" value="ECO:0007669"/>
    <property type="project" value="UniProtKB-EC"/>
</dbReference>
<dbReference type="EC" id="2.1.2.11" evidence="3"/>
<dbReference type="Gene3D" id="3.20.20.60">
    <property type="entry name" value="Phosphoenolpyruvate-binding domains"/>
    <property type="match status" value="1"/>
</dbReference>
<dbReference type="GO" id="GO:0015940">
    <property type="term" value="P:pantothenate biosynthetic process"/>
    <property type="evidence" value="ECO:0007669"/>
    <property type="project" value="InterPro"/>
</dbReference>
<comment type="similarity">
    <text evidence="2">Belongs to the PanB family.</text>
</comment>
<accession>A0AAV0AHN0</accession>
<dbReference type="SUPFAM" id="SSF51621">
    <property type="entry name" value="Phosphoenolpyruvate/pyruvate domain"/>
    <property type="match status" value="1"/>
</dbReference>
<reference evidence="6" key="1">
    <citation type="submission" date="2022-06" db="EMBL/GenBank/DDBJ databases">
        <authorList>
            <consortium name="SYNGENTA / RWTH Aachen University"/>
        </authorList>
    </citation>
    <scope>NUCLEOTIDE SEQUENCE</scope>
</reference>
<dbReference type="InterPro" id="IPR003700">
    <property type="entry name" value="Pantoate_hydroxy_MeTrfase"/>
</dbReference>
<evidence type="ECO:0000256" key="4">
    <source>
        <dbReference type="ARBA" id="ARBA00022679"/>
    </source>
</evidence>
<dbReference type="InterPro" id="IPR015813">
    <property type="entry name" value="Pyrv/PenolPyrv_kinase-like_dom"/>
</dbReference>
<dbReference type="GO" id="GO:0005739">
    <property type="term" value="C:mitochondrion"/>
    <property type="evidence" value="ECO:0007669"/>
    <property type="project" value="TreeGrafter"/>
</dbReference>
<protein>
    <recommendedName>
        <fullName evidence="3">3-methyl-2-oxobutanoate hydroxymethyltransferase</fullName>
        <ecNumber evidence="3">2.1.2.11</ecNumber>
    </recommendedName>
</protein>
<evidence type="ECO:0000256" key="1">
    <source>
        <dbReference type="ARBA" id="ARBA00005033"/>
    </source>
</evidence>
<comment type="catalytic activity">
    <reaction evidence="5">
        <text>(6R)-5,10-methylene-5,6,7,8-tetrahydrofolate + 3-methyl-2-oxobutanoate + H2O = 2-dehydropantoate + (6S)-5,6,7,8-tetrahydrofolate</text>
        <dbReference type="Rhea" id="RHEA:11824"/>
        <dbReference type="ChEBI" id="CHEBI:11561"/>
        <dbReference type="ChEBI" id="CHEBI:11851"/>
        <dbReference type="ChEBI" id="CHEBI:15377"/>
        <dbReference type="ChEBI" id="CHEBI:15636"/>
        <dbReference type="ChEBI" id="CHEBI:57453"/>
        <dbReference type="EC" id="2.1.2.11"/>
    </reaction>
</comment>
<comment type="pathway">
    <text evidence="1">Cofactor biosynthesis; (R)-pantothenate biosynthesis; (R)-pantoate from 3-methyl-2-oxobutanoate: step 1/2.</text>
</comment>
<evidence type="ECO:0000313" key="6">
    <source>
        <dbReference type="EMBL" id="CAH7666203.1"/>
    </source>
</evidence>
<dbReference type="PANTHER" id="PTHR20881:SF0">
    <property type="entry name" value="3-METHYL-2-OXOBUTANOATE HYDROXYMETHYLTRANSFERASE"/>
    <property type="match status" value="1"/>
</dbReference>
<evidence type="ECO:0000313" key="7">
    <source>
        <dbReference type="Proteomes" id="UP001153365"/>
    </source>
</evidence>
<dbReference type="EMBL" id="CALTRL010000079">
    <property type="protein sequence ID" value="CAH7666203.1"/>
    <property type="molecule type" value="Genomic_DNA"/>
</dbReference>
<dbReference type="AlphaFoldDB" id="A0AAV0AHN0"/>
<name>A0AAV0AHN0_PHAPC</name>
<gene>
    <name evidence="6" type="ORF">PPACK8108_LOCUS540</name>
</gene>
<dbReference type="GO" id="GO:0000287">
    <property type="term" value="F:magnesium ion binding"/>
    <property type="evidence" value="ECO:0007669"/>
    <property type="project" value="TreeGrafter"/>
</dbReference>
<dbReference type="PANTHER" id="PTHR20881">
    <property type="entry name" value="3-METHYL-2-OXOBUTANOATE HYDROXYMETHYLTRANSFERASE"/>
    <property type="match status" value="1"/>
</dbReference>
<evidence type="ECO:0000256" key="5">
    <source>
        <dbReference type="ARBA" id="ARBA00049172"/>
    </source>
</evidence>
<proteinExistence type="inferred from homology"/>
<dbReference type="InterPro" id="IPR040442">
    <property type="entry name" value="Pyrv_kinase-like_dom_sf"/>
</dbReference>
<dbReference type="Pfam" id="PF02548">
    <property type="entry name" value="Pantoate_transf"/>
    <property type="match status" value="1"/>
</dbReference>
<evidence type="ECO:0000256" key="2">
    <source>
        <dbReference type="ARBA" id="ARBA00008676"/>
    </source>
</evidence>
<keyword evidence="4" id="KW-0808">Transferase</keyword>
<dbReference type="Proteomes" id="UP001153365">
    <property type="component" value="Unassembled WGS sequence"/>
</dbReference>
<keyword evidence="7" id="KW-1185">Reference proteome</keyword>